<reference evidence="1" key="1">
    <citation type="submission" date="2022-06" db="EMBL/GenBank/DDBJ databases">
        <title>Fusarium solani species complex genomes reveal bases of compartmentalisation and animal pathogenesis.</title>
        <authorList>
            <person name="Tsai I.J."/>
        </authorList>
    </citation>
    <scope>NUCLEOTIDE SEQUENCE</scope>
    <source>
        <strain evidence="1">Fu6.1</strain>
    </source>
</reference>
<gene>
    <name evidence="1" type="ORF">NCS57_01438400</name>
</gene>
<sequence>MHFSTVLYGFALLQGAMASPLNEPVAEVEARDIEPRTPQLGDIPWPRMPTLKKKAGKGGKGGKDGKGGKGGKDGGDECTSTGGGDSNGQGNYCSSGTQYCCTTDANGVQTCDNSSVCNAKIICCNNNSGFQMCIGEIDFNAPVTININIYRKRDHKQIES</sequence>
<dbReference type="EMBL" id="CM046514">
    <property type="protein sequence ID" value="KAI8651027.1"/>
    <property type="molecule type" value="Genomic_DNA"/>
</dbReference>
<evidence type="ECO:0000313" key="2">
    <source>
        <dbReference type="Proteomes" id="UP001065298"/>
    </source>
</evidence>
<protein>
    <submittedName>
        <fullName evidence="1">Uncharacterized protein</fullName>
    </submittedName>
</protein>
<organism evidence="1 2">
    <name type="scientific">Fusarium keratoplasticum</name>
    <dbReference type="NCBI Taxonomy" id="1328300"/>
    <lineage>
        <taxon>Eukaryota</taxon>
        <taxon>Fungi</taxon>
        <taxon>Dikarya</taxon>
        <taxon>Ascomycota</taxon>
        <taxon>Pezizomycotina</taxon>
        <taxon>Sordariomycetes</taxon>
        <taxon>Hypocreomycetidae</taxon>
        <taxon>Hypocreales</taxon>
        <taxon>Nectriaceae</taxon>
        <taxon>Fusarium</taxon>
        <taxon>Fusarium solani species complex</taxon>
    </lineage>
</organism>
<accession>A0ACC0QFA0</accession>
<proteinExistence type="predicted"/>
<name>A0ACC0QFA0_9HYPO</name>
<comment type="caution">
    <text evidence="1">The sequence shown here is derived from an EMBL/GenBank/DDBJ whole genome shotgun (WGS) entry which is preliminary data.</text>
</comment>
<dbReference type="Proteomes" id="UP001065298">
    <property type="component" value="Chromosome 12"/>
</dbReference>
<keyword evidence="2" id="KW-1185">Reference proteome</keyword>
<evidence type="ECO:0000313" key="1">
    <source>
        <dbReference type="EMBL" id="KAI8651027.1"/>
    </source>
</evidence>